<organism evidence="1 2">
    <name type="scientific">Aphanomyces invadans</name>
    <dbReference type="NCBI Taxonomy" id="157072"/>
    <lineage>
        <taxon>Eukaryota</taxon>
        <taxon>Sar</taxon>
        <taxon>Stramenopiles</taxon>
        <taxon>Oomycota</taxon>
        <taxon>Saprolegniomycetes</taxon>
        <taxon>Saprolegniales</taxon>
        <taxon>Verrucalvaceae</taxon>
        <taxon>Aphanomyces</taxon>
    </lineage>
</organism>
<reference evidence="1 2" key="1">
    <citation type="submission" date="2018-08" db="EMBL/GenBank/DDBJ databases">
        <title>Aphanomyces genome sequencing and annotation.</title>
        <authorList>
            <person name="Minardi D."/>
            <person name="Oidtmann B."/>
            <person name="Van Der Giezen M."/>
            <person name="Studholme D.J."/>
        </authorList>
    </citation>
    <scope>NUCLEOTIDE SEQUENCE [LARGE SCALE GENOMIC DNA]</scope>
    <source>
        <strain evidence="1 2">NJM0002</strain>
    </source>
</reference>
<keyword evidence="2" id="KW-1185">Reference proteome</keyword>
<protein>
    <submittedName>
        <fullName evidence="1">Uncharacterized protein</fullName>
    </submittedName>
</protein>
<accession>A0A3R6W1E3</accession>
<comment type="caution">
    <text evidence="1">The sequence shown here is derived from an EMBL/GenBank/DDBJ whole genome shotgun (WGS) entry which is preliminary data.</text>
</comment>
<sequence length="123" mass="14064">MEFCRVHTVFAAKQLLHAQALVDECQERLVVLDELLSDLYDNEHDVSGEIGAMLDEQAQEEATYQTLTAAVRAHKALLQRLVHKKVRLEACRKGILQRQRRLVERAFRMQVAQTPAELLAQSI</sequence>
<name>A0A3R6W1E3_9STRA</name>
<evidence type="ECO:0000313" key="2">
    <source>
        <dbReference type="Proteomes" id="UP000285060"/>
    </source>
</evidence>
<gene>
    <name evidence="1" type="ORF">DYB32_002196</name>
</gene>
<dbReference type="EMBL" id="QUSY01000111">
    <property type="protein sequence ID" value="RHY32822.1"/>
    <property type="molecule type" value="Genomic_DNA"/>
</dbReference>
<dbReference type="AlphaFoldDB" id="A0A3R6W1E3"/>
<evidence type="ECO:0000313" key="1">
    <source>
        <dbReference type="EMBL" id="RHY32822.1"/>
    </source>
</evidence>
<proteinExistence type="predicted"/>
<dbReference type="Proteomes" id="UP000285060">
    <property type="component" value="Unassembled WGS sequence"/>
</dbReference>
<dbReference type="VEuPathDB" id="FungiDB:H310_14906"/>